<keyword evidence="1" id="KW-0732">Signal</keyword>
<keyword evidence="4" id="KW-1185">Reference proteome</keyword>
<feature type="signal peptide" evidence="1">
    <location>
        <begin position="1"/>
        <end position="23"/>
    </location>
</feature>
<dbReference type="KEGG" id="lue:DCD74_07675"/>
<dbReference type="InterPro" id="IPR001478">
    <property type="entry name" value="PDZ"/>
</dbReference>
<dbReference type="EMBL" id="CP029556">
    <property type="protein sequence ID" value="AXA84577.1"/>
    <property type="molecule type" value="Genomic_DNA"/>
</dbReference>
<proteinExistence type="predicted"/>
<evidence type="ECO:0000313" key="4">
    <source>
        <dbReference type="Proteomes" id="UP000251842"/>
    </source>
</evidence>
<evidence type="ECO:0000256" key="1">
    <source>
        <dbReference type="SAM" id="SignalP"/>
    </source>
</evidence>
<dbReference type="InterPro" id="IPR036034">
    <property type="entry name" value="PDZ_sf"/>
</dbReference>
<feature type="chain" id="PRO_5016756630" description="PDZ domain-containing protein" evidence="1">
    <location>
        <begin position="24"/>
        <end position="290"/>
    </location>
</feature>
<dbReference type="PROSITE" id="PS50106">
    <property type="entry name" value="PDZ"/>
    <property type="match status" value="1"/>
</dbReference>
<gene>
    <name evidence="3" type="ORF">DCD74_07675</name>
</gene>
<dbReference type="RefSeq" id="WP_112926790.1">
    <property type="nucleotide sequence ID" value="NZ_CP029556.1"/>
</dbReference>
<dbReference type="SUPFAM" id="SSF50156">
    <property type="entry name" value="PDZ domain-like"/>
    <property type="match status" value="1"/>
</dbReference>
<accession>A0A344J6B7</accession>
<feature type="domain" description="PDZ" evidence="2">
    <location>
        <begin position="52"/>
        <end position="109"/>
    </location>
</feature>
<dbReference type="InterPro" id="IPR041489">
    <property type="entry name" value="PDZ_6"/>
</dbReference>
<dbReference type="SMART" id="SM00228">
    <property type="entry name" value="PDZ"/>
    <property type="match status" value="1"/>
</dbReference>
<evidence type="ECO:0000313" key="3">
    <source>
        <dbReference type="EMBL" id="AXA84577.1"/>
    </source>
</evidence>
<dbReference type="Proteomes" id="UP000251842">
    <property type="component" value="Chromosome"/>
</dbReference>
<dbReference type="Gene3D" id="2.30.42.10">
    <property type="match status" value="1"/>
</dbReference>
<name>A0A344J6B7_9GAMM</name>
<reference evidence="4" key="1">
    <citation type="submission" date="2018-05" db="EMBL/GenBank/DDBJ databases">
        <title>Luteimonas pekinense sp. nov., isolated from human Meibomian gland secretions, Beijing, China.</title>
        <authorList>
            <person name="Wen T."/>
            <person name="Bai H."/>
            <person name="Lv H."/>
        </authorList>
    </citation>
    <scope>NUCLEOTIDE SEQUENCE [LARGE SCALE GENOMIC DNA]</scope>
    <source>
        <strain evidence="4">83-4</strain>
    </source>
</reference>
<organism evidence="3 4">
    <name type="scientific">Solilutibacter oculi</name>
    <dbReference type="NCBI Taxonomy" id="2698682"/>
    <lineage>
        <taxon>Bacteria</taxon>
        <taxon>Pseudomonadati</taxon>
        <taxon>Pseudomonadota</taxon>
        <taxon>Gammaproteobacteria</taxon>
        <taxon>Lysobacterales</taxon>
        <taxon>Lysobacteraceae</taxon>
        <taxon>Solilutibacter</taxon>
    </lineage>
</organism>
<protein>
    <recommendedName>
        <fullName evidence="2">PDZ domain-containing protein</fullName>
    </recommendedName>
</protein>
<evidence type="ECO:0000259" key="2">
    <source>
        <dbReference type="PROSITE" id="PS50106"/>
    </source>
</evidence>
<dbReference type="Pfam" id="PF17820">
    <property type="entry name" value="PDZ_6"/>
    <property type="match status" value="1"/>
</dbReference>
<dbReference type="AlphaFoldDB" id="A0A344J6B7"/>
<dbReference type="OrthoDB" id="6402251at2"/>
<sequence length="290" mass="30875">MNIRLASPLSFLMLSMLAAPAPAQDGATLRREIETALARAAETGTLLDDGRGTTLRSEARVRYELGAVVDVRGAGTGGLPVLAVTPGSAASRLDLRAGDRLLAINGRNVNAGGSGALQQAIDAGNGKLAVQWLRAGKRLAAQDQADAVAVPAYQLTVGGRSAAGCGFVSDQQGVVPKSQQIFAAGITRINGRSTPLAGKYEYELPVGKHVLTIAENIDRNRLSIGQKQMALSHRLKTAAQSYKTLVVDVQPNTSYRIGVRLLPDKLDNDAIRRNAYWEPVVWETRPQTCR</sequence>